<dbReference type="SMART" id="SM00220">
    <property type="entry name" value="S_TKc"/>
    <property type="match status" value="1"/>
</dbReference>
<keyword evidence="8" id="KW-0418">Kinase</keyword>
<dbReference type="InterPro" id="IPR001245">
    <property type="entry name" value="Ser-Thr/Tyr_kinase_cat_dom"/>
</dbReference>
<evidence type="ECO:0000256" key="6">
    <source>
        <dbReference type="ARBA" id="ARBA00022737"/>
    </source>
</evidence>
<dbReference type="PROSITE" id="PS00109">
    <property type="entry name" value="PROTEIN_KINASE_TYR"/>
    <property type="match status" value="1"/>
</dbReference>
<comment type="caution">
    <text evidence="20">The sequence shown here is derived from an EMBL/GenBank/DDBJ whole genome shotgun (WGS) entry which is preliminary data.</text>
</comment>
<dbReference type="InterPro" id="IPR020635">
    <property type="entry name" value="Tyr_kinase_cat_dom"/>
</dbReference>
<keyword evidence="10 17" id="KW-1133">Transmembrane helix</keyword>
<dbReference type="GO" id="GO:0004714">
    <property type="term" value="F:transmembrane receptor protein tyrosine kinase activity"/>
    <property type="evidence" value="ECO:0007669"/>
    <property type="project" value="UniProtKB-EC"/>
</dbReference>
<evidence type="ECO:0000256" key="4">
    <source>
        <dbReference type="ARBA" id="ARBA00022692"/>
    </source>
</evidence>
<organism evidence="20 21">
    <name type="scientific">Hypothenemus hampei</name>
    <name type="common">Coffee berry borer</name>
    <dbReference type="NCBI Taxonomy" id="57062"/>
    <lineage>
        <taxon>Eukaryota</taxon>
        <taxon>Metazoa</taxon>
        <taxon>Ecdysozoa</taxon>
        <taxon>Arthropoda</taxon>
        <taxon>Hexapoda</taxon>
        <taxon>Insecta</taxon>
        <taxon>Pterygota</taxon>
        <taxon>Neoptera</taxon>
        <taxon>Endopterygota</taxon>
        <taxon>Coleoptera</taxon>
        <taxon>Polyphaga</taxon>
        <taxon>Cucujiformia</taxon>
        <taxon>Curculionidae</taxon>
        <taxon>Scolytinae</taxon>
        <taxon>Hypothenemus</taxon>
    </lineage>
</organism>
<keyword evidence="6" id="KW-0677">Repeat</keyword>
<dbReference type="PANTHER" id="PTHR24416:SF620">
    <property type="entry name" value="TYROSINE-PROTEIN KINASE RECEPTOR TORSO"/>
    <property type="match status" value="1"/>
</dbReference>
<dbReference type="SMART" id="SM00060">
    <property type="entry name" value="FN3"/>
    <property type="match status" value="3"/>
</dbReference>
<proteinExistence type="predicted"/>
<keyword evidence="13" id="KW-0675">Receptor</keyword>
<dbReference type="GO" id="GO:0005524">
    <property type="term" value="F:ATP binding"/>
    <property type="evidence" value="ECO:0007669"/>
    <property type="project" value="UniProtKB-UniRule"/>
</dbReference>
<keyword evidence="9 16" id="KW-0067">ATP-binding</keyword>
<evidence type="ECO:0000256" key="2">
    <source>
        <dbReference type="ARBA" id="ARBA00011902"/>
    </source>
</evidence>
<feature type="domain" description="Protein kinase" evidence="19">
    <location>
        <begin position="430"/>
        <end position="731"/>
    </location>
</feature>
<evidence type="ECO:0000256" key="3">
    <source>
        <dbReference type="ARBA" id="ARBA00022679"/>
    </source>
</evidence>
<evidence type="ECO:0000256" key="1">
    <source>
        <dbReference type="ARBA" id="ARBA00004479"/>
    </source>
</evidence>
<dbReference type="GO" id="GO:0016020">
    <property type="term" value="C:membrane"/>
    <property type="evidence" value="ECO:0007669"/>
    <property type="project" value="UniProtKB-SubCell"/>
</dbReference>
<accession>A0ABD1EAB2</accession>
<dbReference type="FunFam" id="1.10.510.10:FF:000190">
    <property type="entry name" value="Proto-oncogene tyrosine-protein kinase receptor Ret"/>
    <property type="match status" value="1"/>
</dbReference>
<dbReference type="InterPro" id="IPR017441">
    <property type="entry name" value="Protein_kinase_ATP_BS"/>
</dbReference>
<dbReference type="SMART" id="SM00219">
    <property type="entry name" value="TyrKc"/>
    <property type="match status" value="1"/>
</dbReference>
<dbReference type="GO" id="GO:1902533">
    <property type="term" value="P:positive regulation of intracellular signal transduction"/>
    <property type="evidence" value="ECO:0007669"/>
    <property type="project" value="UniProtKB-ARBA"/>
</dbReference>
<comment type="subcellular location">
    <subcellularLocation>
        <location evidence="1">Membrane</location>
        <topology evidence="1">Single-pass type I membrane protein</topology>
    </subcellularLocation>
</comment>
<evidence type="ECO:0000256" key="7">
    <source>
        <dbReference type="ARBA" id="ARBA00022741"/>
    </source>
</evidence>
<dbReference type="Gene3D" id="1.10.510.10">
    <property type="entry name" value="Transferase(Phosphotransferase) domain 1"/>
    <property type="match status" value="1"/>
</dbReference>
<evidence type="ECO:0000256" key="13">
    <source>
        <dbReference type="ARBA" id="ARBA00023170"/>
    </source>
</evidence>
<dbReference type="SUPFAM" id="SSF56112">
    <property type="entry name" value="Protein kinase-like (PK-like)"/>
    <property type="match status" value="1"/>
</dbReference>
<feature type="binding site" evidence="16">
    <location>
        <position position="462"/>
    </location>
    <ligand>
        <name>ATP</name>
        <dbReference type="ChEBI" id="CHEBI:30616"/>
    </ligand>
</feature>
<dbReference type="InterPro" id="IPR036116">
    <property type="entry name" value="FN3_sf"/>
</dbReference>
<dbReference type="Proteomes" id="UP001566132">
    <property type="component" value="Unassembled WGS sequence"/>
</dbReference>
<keyword evidence="12" id="KW-0829">Tyrosine-protein kinase</keyword>
<protein>
    <recommendedName>
        <fullName evidence="2">receptor protein-tyrosine kinase</fullName>
        <ecNumber evidence="2">2.7.10.1</ecNumber>
    </recommendedName>
</protein>
<dbReference type="InterPro" id="IPR050122">
    <property type="entry name" value="RTK"/>
</dbReference>
<dbReference type="CDD" id="cd00192">
    <property type="entry name" value="PTKc"/>
    <property type="match status" value="1"/>
</dbReference>
<gene>
    <name evidence="20" type="ORF">ABEB36_012179</name>
</gene>
<feature type="signal peptide" evidence="18">
    <location>
        <begin position="1"/>
        <end position="18"/>
    </location>
</feature>
<dbReference type="InterPro" id="IPR011009">
    <property type="entry name" value="Kinase-like_dom_sf"/>
</dbReference>
<reference evidence="20 21" key="1">
    <citation type="submission" date="2024-05" db="EMBL/GenBank/DDBJ databases">
        <title>Genetic variation in Jamaican populations of the coffee berry borer (Hypothenemus hampei).</title>
        <authorList>
            <person name="Errbii M."/>
            <person name="Myrie A."/>
        </authorList>
    </citation>
    <scope>NUCLEOTIDE SEQUENCE [LARGE SCALE GENOMIC DNA]</scope>
    <source>
        <strain evidence="20">JA-Hopewell-2020-01-JO</strain>
        <tissue evidence="20">Whole body</tissue>
    </source>
</reference>
<evidence type="ECO:0000256" key="15">
    <source>
        <dbReference type="ARBA" id="ARBA00051243"/>
    </source>
</evidence>
<keyword evidence="5 18" id="KW-0732">Signal</keyword>
<keyword evidence="4 17" id="KW-0812">Transmembrane</keyword>
<keyword evidence="11 17" id="KW-0472">Membrane</keyword>
<dbReference type="Pfam" id="PF07714">
    <property type="entry name" value="PK_Tyr_Ser-Thr"/>
    <property type="match status" value="1"/>
</dbReference>
<keyword evidence="14" id="KW-0325">Glycoprotein</keyword>
<dbReference type="PROSITE" id="PS50011">
    <property type="entry name" value="PROTEIN_KINASE_DOM"/>
    <property type="match status" value="1"/>
</dbReference>
<evidence type="ECO:0000256" key="17">
    <source>
        <dbReference type="SAM" id="Phobius"/>
    </source>
</evidence>
<name>A0ABD1EAB2_HYPHA</name>
<dbReference type="InterPro" id="IPR003961">
    <property type="entry name" value="FN3_dom"/>
</dbReference>
<dbReference type="InterPro" id="IPR008266">
    <property type="entry name" value="Tyr_kinase_AS"/>
</dbReference>
<feature type="chain" id="PRO_5044889053" description="receptor protein-tyrosine kinase" evidence="18">
    <location>
        <begin position="19"/>
        <end position="759"/>
    </location>
</feature>
<evidence type="ECO:0000256" key="16">
    <source>
        <dbReference type="PROSITE-ProRule" id="PRU10141"/>
    </source>
</evidence>
<dbReference type="AlphaFoldDB" id="A0ABD1EAB2"/>
<dbReference type="PANTHER" id="PTHR24416">
    <property type="entry name" value="TYROSINE-PROTEIN KINASE RECEPTOR"/>
    <property type="match status" value="1"/>
</dbReference>
<dbReference type="InterPro" id="IPR000719">
    <property type="entry name" value="Prot_kinase_dom"/>
</dbReference>
<dbReference type="Gene3D" id="2.60.40.10">
    <property type="entry name" value="Immunoglobulins"/>
    <property type="match status" value="2"/>
</dbReference>
<evidence type="ECO:0000313" key="21">
    <source>
        <dbReference type="Proteomes" id="UP001566132"/>
    </source>
</evidence>
<comment type="catalytic activity">
    <reaction evidence="15">
        <text>L-tyrosyl-[protein] + ATP = O-phospho-L-tyrosyl-[protein] + ADP + H(+)</text>
        <dbReference type="Rhea" id="RHEA:10596"/>
        <dbReference type="Rhea" id="RHEA-COMP:10136"/>
        <dbReference type="Rhea" id="RHEA-COMP:20101"/>
        <dbReference type="ChEBI" id="CHEBI:15378"/>
        <dbReference type="ChEBI" id="CHEBI:30616"/>
        <dbReference type="ChEBI" id="CHEBI:46858"/>
        <dbReference type="ChEBI" id="CHEBI:61978"/>
        <dbReference type="ChEBI" id="CHEBI:456216"/>
        <dbReference type="EC" id="2.7.10.1"/>
    </reaction>
</comment>
<keyword evidence="21" id="KW-1185">Reference proteome</keyword>
<evidence type="ECO:0000256" key="9">
    <source>
        <dbReference type="ARBA" id="ARBA00022840"/>
    </source>
</evidence>
<dbReference type="PROSITE" id="PS00107">
    <property type="entry name" value="PROTEIN_KINASE_ATP"/>
    <property type="match status" value="1"/>
</dbReference>
<dbReference type="SUPFAM" id="SSF49265">
    <property type="entry name" value="Fibronectin type III"/>
    <property type="match status" value="2"/>
</dbReference>
<evidence type="ECO:0000259" key="19">
    <source>
        <dbReference type="PROSITE" id="PS50011"/>
    </source>
</evidence>
<evidence type="ECO:0000313" key="20">
    <source>
        <dbReference type="EMBL" id="KAL1491607.1"/>
    </source>
</evidence>
<dbReference type="InterPro" id="IPR013783">
    <property type="entry name" value="Ig-like_fold"/>
</dbReference>
<evidence type="ECO:0000256" key="18">
    <source>
        <dbReference type="SAM" id="SignalP"/>
    </source>
</evidence>
<evidence type="ECO:0000256" key="10">
    <source>
        <dbReference type="ARBA" id="ARBA00022989"/>
    </source>
</evidence>
<sequence length="759" mass="87330">MTFSICFFIFATLSISNGSEFSSRLCLDCLKNTTKTVVNLEHVKQTIEKPSVVCKDDNSLTFLWNVSKTLDYYLIKYALNESTESKFSYQFTRCNHFTLKNLAAATNYKVKLLGLNFRKKHIQKSGMFTVQTKKKLKNLELLPVKKLNYNLSFNGQDYDATVQWEPSIDLSCYYEIIWHENQKPGDHIYREFNVKNYLKNEFVLNGLELGKIYHFAITTIDKTGRPESKKKRLKISIPTCMETFRNVSMCLPNKPENLTGKGYLHGDNSTLMDLLLNWAKAEYNPDYYTVNFVSSDKYGNSSLRINFNITGDQEQCTIKNITKNHYYMIKLTAFSLAGPSISAYLKPTQVLITEELAQDIKSSNKTESFIKWFSVIVFTTFILVVVLYFRHKLKQWILKHFFIKDIENSMVRYTTTPVEDSKWELAETKLILDKVVGFGAFGIVQKGYYHLESNQKTPVAIKTLKAKPSGEQIAQFYAEIEIMKSVPYHNHIVHLIGVITKHRISNPLMLVEYCPGGDLQTFLRKIKVIVPDMKSGAVGRSFDGTTFSNMAYDLESPNAGLEKGRYALEVKDLLSFARQIVVGMDFLSKLKVVHRDLASRNVLIGENNILKISDFGLSRDIYTNNVYRKFTGGKLPFKWMALESLTHQVYTTESDVWSFGIVLWEIVTLGGNPYPTVPTEDLMGLLKGGYRMERPENCSQELYDIMLSCWQISPNLRPSFKELRDNFDRLLETQIEYISFNGTKNIQEEPYENFISTLA</sequence>
<keyword evidence="3" id="KW-0808">Transferase</keyword>
<keyword evidence="7 16" id="KW-0547">Nucleotide-binding</keyword>
<evidence type="ECO:0000256" key="14">
    <source>
        <dbReference type="ARBA" id="ARBA00023180"/>
    </source>
</evidence>
<dbReference type="Gene3D" id="3.30.200.20">
    <property type="entry name" value="Phosphorylase Kinase, domain 1"/>
    <property type="match status" value="1"/>
</dbReference>
<dbReference type="EMBL" id="JBDJPC010000009">
    <property type="protein sequence ID" value="KAL1491607.1"/>
    <property type="molecule type" value="Genomic_DNA"/>
</dbReference>
<evidence type="ECO:0000256" key="8">
    <source>
        <dbReference type="ARBA" id="ARBA00022777"/>
    </source>
</evidence>
<dbReference type="PRINTS" id="PR00109">
    <property type="entry name" value="TYRKINASE"/>
</dbReference>
<dbReference type="EC" id="2.7.10.1" evidence="2"/>
<feature type="transmembrane region" description="Helical" evidence="17">
    <location>
        <begin position="369"/>
        <end position="389"/>
    </location>
</feature>
<evidence type="ECO:0000256" key="12">
    <source>
        <dbReference type="ARBA" id="ARBA00023137"/>
    </source>
</evidence>
<evidence type="ECO:0000256" key="5">
    <source>
        <dbReference type="ARBA" id="ARBA00022729"/>
    </source>
</evidence>
<evidence type="ECO:0000256" key="11">
    <source>
        <dbReference type="ARBA" id="ARBA00023136"/>
    </source>
</evidence>